<name>A0ABQ1I535_9ALTE</name>
<evidence type="ECO:0000313" key="5">
    <source>
        <dbReference type="EMBL" id="GGB13059.1"/>
    </source>
</evidence>
<dbReference type="PANTHER" id="PTHR43132">
    <property type="entry name" value="ARSENICAL RESISTANCE OPERON REPRESSOR ARSR-RELATED"/>
    <property type="match status" value="1"/>
</dbReference>
<dbReference type="Gene3D" id="1.10.10.10">
    <property type="entry name" value="Winged helix-like DNA-binding domain superfamily/Winged helix DNA-binding domain"/>
    <property type="match status" value="1"/>
</dbReference>
<dbReference type="InterPro" id="IPR001845">
    <property type="entry name" value="HTH_ArsR_DNA-bd_dom"/>
</dbReference>
<dbReference type="InterPro" id="IPR011991">
    <property type="entry name" value="ArsR-like_HTH"/>
</dbReference>
<dbReference type="PROSITE" id="PS50987">
    <property type="entry name" value="HTH_ARSR_2"/>
    <property type="match status" value="1"/>
</dbReference>
<gene>
    <name evidence="5" type="ORF">GCM10007414_28040</name>
</gene>
<organism evidence="5 6">
    <name type="scientific">Agarivorans gilvus</name>
    <dbReference type="NCBI Taxonomy" id="680279"/>
    <lineage>
        <taxon>Bacteria</taxon>
        <taxon>Pseudomonadati</taxon>
        <taxon>Pseudomonadota</taxon>
        <taxon>Gammaproteobacteria</taxon>
        <taxon>Alteromonadales</taxon>
        <taxon>Alteromonadaceae</taxon>
        <taxon>Agarivorans</taxon>
    </lineage>
</organism>
<feature type="domain" description="HTH arsR-type" evidence="4">
    <location>
        <begin position="6"/>
        <end position="98"/>
    </location>
</feature>
<dbReference type="SUPFAM" id="SSF46785">
    <property type="entry name" value="Winged helix' DNA-binding domain"/>
    <property type="match status" value="1"/>
</dbReference>
<dbReference type="Proteomes" id="UP000651977">
    <property type="component" value="Unassembled WGS sequence"/>
</dbReference>
<evidence type="ECO:0000259" key="4">
    <source>
        <dbReference type="PROSITE" id="PS50987"/>
    </source>
</evidence>
<reference evidence="6" key="1">
    <citation type="journal article" date="2019" name="Int. J. Syst. Evol. Microbiol.">
        <title>The Global Catalogue of Microorganisms (GCM) 10K type strain sequencing project: providing services to taxonomists for standard genome sequencing and annotation.</title>
        <authorList>
            <consortium name="The Broad Institute Genomics Platform"/>
            <consortium name="The Broad Institute Genome Sequencing Center for Infectious Disease"/>
            <person name="Wu L."/>
            <person name="Ma J."/>
        </authorList>
    </citation>
    <scope>NUCLEOTIDE SEQUENCE [LARGE SCALE GENOMIC DNA]</scope>
    <source>
        <strain evidence="6">CGMCC 1.10131</strain>
    </source>
</reference>
<dbReference type="InterPro" id="IPR036388">
    <property type="entry name" value="WH-like_DNA-bd_sf"/>
</dbReference>
<accession>A0ABQ1I535</accession>
<dbReference type="RefSeq" id="WP_055733104.1">
    <property type="nucleotide sequence ID" value="NZ_BMDY01000017.1"/>
</dbReference>
<dbReference type="Pfam" id="PF01022">
    <property type="entry name" value="HTH_5"/>
    <property type="match status" value="1"/>
</dbReference>
<dbReference type="InterPro" id="IPR051011">
    <property type="entry name" value="Metal_resp_trans_reg"/>
</dbReference>
<dbReference type="InterPro" id="IPR036390">
    <property type="entry name" value="WH_DNA-bd_sf"/>
</dbReference>
<keyword evidence="6" id="KW-1185">Reference proteome</keyword>
<evidence type="ECO:0000256" key="1">
    <source>
        <dbReference type="ARBA" id="ARBA00023015"/>
    </source>
</evidence>
<sequence length="98" mass="11255">MQDILAMRENAQLVSDLLKTIAHPDRLVVLCLLSDGEMGVTELRHHSQNSQSAFSQHLKVLRESHLVKVRKEAQNVYYSLAEPRIKRLLDSLQQQFCS</sequence>
<keyword evidence="2" id="KW-0238">DNA-binding</keyword>
<comment type="caution">
    <text evidence="5">The sequence shown here is derived from an EMBL/GenBank/DDBJ whole genome shotgun (WGS) entry which is preliminary data.</text>
</comment>
<dbReference type="EMBL" id="BMDY01000017">
    <property type="protein sequence ID" value="GGB13059.1"/>
    <property type="molecule type" value="Genomic_DNA"/>
</dbReference>
<dbReference type="CDD" id="cd00090">
    <property type="entry name" value="HTH_ARSR"/>
    <property type="match status" value="1"/>
</dbReference>
<evidence type="ECO:0000313" key="6">
    <source>
        <dbReference type="Proteomes" id="UP000651977"/>
    </source>
</evidence>
<dbReference type="PRINTS" id="PR00778">
    <property type="entry name" value="HTHARSR"/>
</dbReference>
<keyword evidence="1" id="KW-0805">Transcription regulation</keyword>
<evidence type="ECO:0000256" key="2">
    <source>
        <dbReference type="ARBA" id="ARBA00023125"/>
    </source>
</evidence>
<proteinExistence type="predicted"/>
<evidence type="ECO:0000256" key="3">
    <source>
        <dbReference type="ARBA" id="ARBA00023163"/>
    </source>
</evidence>
<dbReference type="SMART" id="SM00418">
    <property type="entry name" value="HTH_ARSR"/>
    <property type="match status" value="1"/>
</dbReference>
<dbReference type="NCBIfam" id="NF033788">
    <property type="entry name" value="HTH_metalloreg"/>
    <property type="match status" value="1"/>
</dbReference>
<protein>
    <submittedName>
        <fullName evidence="5">Transcriptional regulator</fullName>
    </submittedName>
</protein>
<dbReference type="PANTHER" id="PTHR43132:SF2">
    <property type="entry name" value="ARSENICAL RESISTANCE OPERON REPRESSOR ARSR-RELATED"/>
    <property type="match status" value="1"/>
</dbReference>
<keyword evidence="3" id="KW-0804">Transcription</keyword>